<evidence type="ECO:0000313" key="4">
    <source>
        <dbReference type="Proteomes" id="UP000593802"/>
    </source>
</evidence>
<dbReference type="GO" id="GO:0005829">
    <property type="term" value="C:cytosol"/>
    <property type="evidence" value="ECO:0007669"/>
    <property type="project" value="TreeGrafter"/>
</dbReference>
<dbReference type="Proteomes" id="UP000593802">
    <property type="component" value="Chromosome"/>
</dbReference>
<keyword evidence="4" id="KW-1185">Reference proteome</keyword>
<gene>
    <name evidence="3" type="ORF">skT53_04480</name>
</gene>
<keyword evidence="1" id="KW-0378">Hydrolase</keyword>
<dbReference type="GO" id="GO:0061522">
    <property type="term" value="F:1,4-dihydroxy-2-naphthoyl-CoA thioesterase activity"/>
    <property type="evidence" value="ECO:0007669"/>
    <property type="project" value="TreeGrafter"/>
</dbReference>
<dbReference type="EMBL" id="AP023366">
    <property type="protein sequence ID" value="BCJ85463.1"/>
    <property type="molecule type" value="Genomic_DNA"/>
</dbReference>
<protein>
    <submittedName>
        <fullName evidence="3">Thioesterase</fullName>
    </submittedName>
</protein>
<dbReference type="InterPro" id="IPR003736">
    <property type="entry name" value="PAAI_dom"/>
</dbReference>
<feature type="domain" description="Thioesterase" evidence="2">
    <location>
        <begin position="73"/>
        <end position="147"/>
    </location>
</feature>
<reference evidence="3 4" key="1">
    <citation type="submission" date="2020-08" db="EMBL/GenBank/DDBJ databases">
        <title>Complete Genome Sequence of Effusibacillus dendaii Strain skT53, Isolated from Farmland soil.</title>
        <authorList>
            <person name="Konishi T."/>
            <person name="Kawasaki H."/>
        </authorList>
    </citation>
    <scope>NUCLEOTIDE SEQUENCE [LARGE SCALE GENOMIC DNA]</scope>
    <source>
        <strain evidence="4">skT53</strain>
    </source>
</reference>
<dbReference type="CDD" id="cd03443">
    <property type="entry name" value="PaaI_thioesterase"/>
    <property type="match status" value="1"/>
</dbReference>
<dbReference type="SUPFAM" id="SSF54637">
    <property type="entry name" value="Thioesterase/thiol ester dehydrase-isomerase"/>
    <property type="match status" value="1"/>
</dbReference>
<accession>A0A7I8D5N5</accession>
<dbReference type="Gene3D" id="3.10.129.10">
    <property type="entry name" value="Hotdog Thioesterase"/>
    <property type="match status" value="1"/>
</dbReference>
<organism evidence="3 4">
    <name type="scientific">Effusibacillus dendaii</name>
    <dbReference type="NCBI Taxonomy" id="2743772"/>
    <lineage>
        <taxon>Bacteria</taxon>
        <taxon>Bacillati</taxon>
        <taxon>Bacillota</taxon>
        <taxon>Bacilli</taxon>
        <taxon>Bacillales</taxon>
        <taxon>Alicyclobacillaceae</taxon>
        <taxon>Effusibacillus</taxon>
    </lineage>
</organism>
<dbReference type="AlphaFoldDB" id="A0A7I8D5N5"/>
<sequence length="163" mass="18357">MVLHVDRPGKGDKTELNKEQFLRLVEAAYDKSELKMESIFLFHLFGFQFSYNDQEKTCSIECPVSEPMLNPAGIVHGGVFTLLTDSSMGHLLMHDKQASYVSLELKTSYFNAAHTGKIKATARYMRDGYRVVFLESTVVNEGGELLCKTTGTFYRAEKKGQLS</sequence>
<dbReference type="PANTHER" id="PTHR43240:SF7">
    <property type="entry name" value="BLR7284 PROTEIN"/>
    <property type="match status" value="1"/>
</dbReference>
<dbReference type="Pfam" id="PF03061">
    <property type="entry name" value="4HBT"/>
    <property type="match status" value="1"/>
</dbReference>
<dbReference type="NCBIfam" id="TIGR00369">
    <property type="entry name" value="unchar_dom_1"/>
    <property type="match status" value="1"/>
</dbReference>
<evidence type="ECO:0000256" key="1">
    <source>
        <dbReference type="ARBA" id="ARBA00022801"/>
    </source>
</evidence>
<dbReference type="PANTHER" id="PTHR43240">
    <property type="entry name" value="1,4-DIHYDROXY-2-NAPHTHOYL-COA THIOESTERASE 1"/>
    <property type="match status" value="1"/>
</dbReference>
<dbReference type="InterPro" id="IPR006683">
    <property type="entry name" value="Thioestr_dom"/>
</dbReference>
<dbReference type="InterPro" id="IPR029069">
    <property type="entry name" value="HotDog_dom_sf"/>
</dbReference>
<proteinExistence type="predicted"/>
<evidence type="ECO:0000313" key="3">
    <source>
        <dbReference type="EMBL" id="BCJ85463.1"/>
    </source>
</evidence>
<dbReference type="KEGG" id="eff:skT53_04480"/>
<name>A0A7I8D5N5_9BACL</name>
<evidence type="ECO:0000259" key="2">
    <source>
        <dbReference type="Pfam" id="PF03061"/>
    </source>
</evidence>